<dbReference type="Pfam" id="PF23750">
    <property type="entry name" value="RsgI_M"/>
    <property type="match status" value="1"/>
</dbReference>
<keyword evidence="9" id="KW-1185">Reference proteome</keyword>
<sequence>MDERGVVMEIQGNDVIVLTPSGEFRRERISPPAPQIGDEILLTPVNKPQLKENGRASSGGHRSRQGSQWYMTPWKWAFPAVAAVLLFMVNVFSSGTTGLHPSPEKLADSEALPSYVAAENKMLQDGEPVKFVTIDINPSIELGLDENDRVISVRSLNQDAEKLLTQRQLQGLHVEEAVALITDEAVKLGYLASAKDNAVVIAVTGQNKEPVGNQTLVTRLQVSARAAMEKEKLSADKVHIVRVPKESREQAGQMGLSVGKYAIYLEALDRGLKVKPDDLKKASITKAIASAGGNPTEIIQKAVKDENLSLKAEKYKDEIGKTTPSADQPVKLEPSSGTTDSSDLKPEASKPEDPLDKTNPVSASEPVQGLSKDNLSNIGSSVLPEKLNENGK</sequence>
<dbReference type="InterPro" id="IPR055431">
    <property type="entry name" value="RsgI_M"/>
</dbReference>
<evidence type="ECO:0000313" key="8">
    <source>
        <dbReference type="EMBL" id="MBC9785664.1"/>
    </source>
</evidence>
<evidence type="ECO:0000259" key="7">
    <source>
        <dbReference type="PROSITE" id="PS51849"/>
    </source>
</evidence>
<dbReference type="PROSITE" id="PS51849">
    <property type="entry name" value="RSGI_N"/>
    <property type="match status" value="1"/>
</dbReference>
<organism evidence="8 9">
    <name type="scientific">Heliobacterium chlorum</name>
    <dbReference type="NCBI Taxonomy" id="2698"/>
    <lineage>
        <taxon>Bacteria</taxon>
        <taxon>Bacillati</taxon>
        <taxon>Bacillota</taxon>
        <taxon>Clostridia</taxon>
        <taxon>Eubacteriales</taxon>
        <taxon>Heliobacteriaceae</taxon>
        <taxon>Heliobacterium</taxon>
    </lineage>
</organism>
<evidence type="ECO:0000256" key="3">
    <source>
        <dbReference type="ARBA" id="ARBA00022692"/>
    </source>
</evidence>
<dbReference type="Pfam" id="PF12791">
    <property type="entry name" value="RsgI_N"/>
    <property type="match status" value="1"/>
</dbReference>
<protein>
    <submittedName>
        <fullName evidence="8">Anti-sigma factor domain-containing protein</fullName>
    </submittedName>
</protein>
<accession>A0ABR7T733</accession>
<gene>
    <name evidence="8" type="ORF">H1S01_14310</name>
</gene>
<comment type="caution">
    <text evidence="8">The sequence shown here is derived from an EMBL/GenBank/DDBJ whole genome shotgun (WGS) entry which is preliminary data.</text>
</comment>
<evidence type="ECO:0000256" key="2">
    <source>
        <dbReference type="ARBA" id="ARBA00022475"/>
    </source>
</evidence>
<feature type="compositionally biased region" description="Basic and acidic residues" evidence="6">
    <location>
        <begin position="342"/>
        <end position="356"/>
    </location>
</feature>
<feature type="domain" description="RsgI N-terminal anti-sigma" evidence="7">
    <location>
        <begin position="3"/>
        <end position="51"/>
    </location>
</feature>
<keyword evidence="2" id="KW-1003">Cell membrane</keyword>
<feature type="region of interest" description="Disordered" evidence="6">
    <location>
        <begin position="319"/>
        <end position="392"/>
    </location>
</feature>
<keyword evidence="5" id="KW-0472">Membrane</keyword>
<evidence type="ECO:0000256" key="5">
    <source>
        <dbReference type="ARBA" id="ARBA00023136"/>
    </source>
</evidence>
<evidence type="ECO:0000256" key="4">
    <source>
        <dbReference type="ARBA" id="ARBA00022989"/>
    </source>
</evidence>
<dbReference type="InterPro" id="IPR024449">
    <property type="entry name" value="Anti-sigma_RsgI_N"/>
</dbReference>
<evidence type="ECO:0000256" key="1">
    <source>
        <dbReference type="ARBA" id="ARBA00004162"/>
    </source>
</evidence>
<dbReference type="Proteomes" id="UP000617402">
    <property type="component" value="Unassembled WGS sequence"/>
</dbReference>
<keyword evidence="4" id="KW-1133">Transmembrane helix</keyword>
<feature type="compositionally biased region" description="Polar residues" evidence="6">
    <location>
        <begin position="371"/>
        <end position="380"/>
    </location>
</feature>
<dbReference type="EMBL" id="JACVHF010000016">
    <property type="protein sequence ID" value="MBC9785664.1"/>
    <property type="molecule type" value="Genomic_DNA"/>
</dbReference>
<comment type="subcellular location">
    <subcellularLocation>
        <location evidence="1">Cell membrane</location>
        <topology evidence="1">Single-pass membrane protein</topology>
    </subcellularLocation>
</comment>
<proteinExistence type="predicted"/>
<evidence type="ECO:0000313" key="9">
    <source>
        <dbReference type="Proteomes" id="UP000617402"/>
    </source>
</evidence>
<keyword evidence="3" id="KW-0812">Transmembrane</keyword>
<dbReference type="RefSeq" id="WP_188041104.1">
    <property type="nucleotide sequence ID" value="NZ_JACVHF010000016.1"/>
</dbReference>
<reference evidence="8 9" key="1">
    <citation type="submission" date="2020-07" db="EMBL/GenBank/DDBJ databases">
        <title>Draft whole-genome sequence of Heliobacterium chlorum DSM 3682, type strain.</title>
        <authorList>
            <person name="Kyndt J.A."/>
            <person name="Meyer T.E."/>
            <person name="Imhoff J.F."/>
        </authorList>
    </citation>
    <scope>NUCLEOTIDE SEQUENCE [LARGE SCALE GENOMIC DNA]</scope>
    <source>
        <strain evidence="8 9">DSM 3682</strain>
    </source>
</reference>
<evidence type="ECO:0000256" key="6">
    <source>
        <dbReference type="SAM" id="MobiDB-lite"/>
    </source>
</evidence>
<feature type="region of interest" description="Disordered" evidence="6">
    <location>
        <begin position="47"/>
        <end position="66"/>
    </location>
</feature>
<name>A0ABR7T733_HELCL</name>